<organism evidence="2">
    <name type="scientific">Anguilla anguilla</name>
    <name type="common">European freshwater eel</name>
    <name type="synonym">Muraena anguilla</name>
    <dbReference type="NCBI Taxonomy" id="7936"/>
    <lineage>
        <taxon>Eukaryota</taxon>
        <taxon>Metazoa</taxon>
        <taxon>Chordata</taxon>
        <taxon>Craniata</taxon>
        <taxon>Vertebrata</taxon>
        <taxon>Euteleostomi</taxon>
        <taxon>Actinopterygii</taxon>
        <taxon>Neopterygii</taxon>
        <taxon>Teleostei</taxon>
        <taxon>Anguilliformes</taxon>
        <taxon>Anguillidae</taxon>
        <taxon>Anguilla</taxon>
    </lineage>
</organism>
<protein>
    <submittedName>
        <fullName evidence="2">Uncharacterized protein</fullName>
    </submittedName>
</protein>
<keyword evidence="1" id="KW-0472">Membrane</keyword>
<accession>A0A0E9QH61</accession>
<reference evidence="2" key="2">
    <citation type="journal article" date="2015" name="Fish Shellfish Immunol.">
        <title>Early steps in the European eel (Anguilla anguilla)-Vibrio vulnificus interaction in the gills: Role of the RtxA13 toxin.</title>
        <authorList>
            <person name="Callol A."/>
            <person name="Pajuelo D."/>
            <person name="Ebbesson L."/>
            <person name="Teles M."/>
            <person name="MacKenzie S."/>
            <person name="Amaro C."/>
        </authorList>
    </citation>
    <scope>NUCLEOTIDE SEQUENCE</scope>
</reference>
<dbReference type="AlphaFoldDB" id="A0A0E9QH61"/>
<proteinExistence type="predicted"/>
<sequence length="40" mass="4848">MKSRENVCHVFPFLFFHCFTCGINMVWRVLGFAEISFYNR</sequence>
<evidence type="ECO:0000256" key="1">
    <source>
        <dbReference type="SAM" id="Phobius"/>
    </source>
</evidence>
<feature type="transmembrane region" description="Helical" evidence="1">
    <location>
        <begin position="7"/>
        <end position="30"/>
    </location>
</feature>
<reference evidence="2" key="1">
    <citation type="submission" date="2014-11" db="EMBL/GenBank/DDBJ databases">
        <authorList>
            <person name="Amaro Gonzalez C."/>
        </authorList>
    </citation>
    <scope>NUCLEOTIDE SEQUENCE</scope>
</reference>
<evidence type="ECO:0000313" key="2">
    <source>
        <dbReference type="EMBL" id="JAH15448.1"/>
    </source>
</evidence>
<name>A0A0E9QH61_ANGAN</name>
<keyword evidence="1" id="KW-0812">Transmembrane</keyword>
<keyword evidence="1" id="KW-1133">Transmembrane helix</keyword>
<dbReference type="EMBL" id="GBXM01093129">
    <property type="protein sequence ID" value="JAH15448.1"/>
    <property type="molecule type" value="Transcribed_RNA"/>
</dbReference>